<protein>
    <recommendedName>
        <fullName evidence="4">DUF4198 domain-containing protein</fullName>
    </recommendedName>
</protein>
<keyword evidence="1" id="KW-0732">Signal</keyword>
<feature type="chain" id="PRO_5013060053" description="DUF4198 domain-containing protein" evidence="1">
    <location>
        <begin position="27"/>
        <end position="306"/>
    </location>
</feature>
<name>A0A2A5B7E7_9GAMM</name>
<comment type="caution">
    <text evidence="2">The sequence shown here is derived from an EMBL/GenBank/DDBJ whole genome shotgun (WGS) entry which is preliminary data.</text>
</comment>
<feature type="signal peptide" evidence="1">
    <location>
        <begin position="1"/>
        <end position="26"/>
    </location>
</feature>
<organism evidence="2 3">
    <name type="scientific">SAR86 cluster bacterium</name>
    <dbReference type="NCBI Taxonomy" id="2030880"/>
    <lineage>
        <taxon>Bacteria</taxon>
        <taxon>Pseudomonadati</taxon>
        <taxon>Pseudomonadota</taxon>
        <taxon>Gammaproteobacteria</taxon>
        <taxon>SAR86 cluster</taxon>
    </lineage>
</organism>
<evidence type="ECO:0000313" key="2">
    <source>
        <dbReference type="EMBL" id="PCJ27473.1"/>
    </source>
</evidence>
<evidence type="ECO:0000313" key="3">
    <source>
        <dbReference type="Proteomes" id="UP000218327"/>
    </source>
</evidence>
<dbReference type="EMBL" id="NVVJ01000006">
    <property type="protein sequence ID" value="PCJ27473.1"/>
    <property type="molecule type" value="Genomic_DNA"/>
</dbReference>
<accession>A0A2A5B7E7</accession>
<dbReference type="AlphaFoldDB" id="A0A2A5B7E7"/>
<gene>
    <name evidence="2" type="ORF">COA96_02955</name>
</gene>
<sequence length="306" mass="33502">MNKYKQLAAGTIAVALMGLTAAPLYAQMPDHLRDYPLVQMRKSGDFVAPFFDGWIKNSDDSVTMVFGFMNRNKEELVDIPLGPNNHIEPAQFDGVQPTHFPVYNRGGFVGIRERGAFAVTVPADMAGTEVIWTLNHAGHSYSIPGRATSTAYEMSRLERALGSLSPAIRFDMDGAESTDREGIYTSSTITASVGAPVTLSAYVQDRGNRGGYDVDSLLFPLGTEWMLHQGPAIPEFDSKAITGRERGKNGEGSMSDGWTVVTTQATFWEPGDYVIRLRVDNFAAPDSQFDNHCCWSNAYVPVTVTP</sequence>
<evidence type="ECO:0008006" key="4">
    <source>
        <dbReference type="Google" id="ProtNLM"/>
    </source>
</evidence>
<reference evidence="3" key="1">
    <citation type="submission" date="2017-08" db="EMBL/GenBank/DDBJ databases">
        <title>A dynamic microbial community with high functional redundancy inhabits the cold, oxic subseafloor aquifer.</title>
        <authorList>
            <person name="Tully B.J."/>
            <person name="Wheat C.G."/>
            <person name="Glazer B.T."/>
            <person name="Huber J.A."/>
        </authorList>
    </citation>
    <scope>NUCLEOTIDE SEQUENCE [LARGE SCALE GENOMIC DNA]</scope>
</reference>
<proteinExistence type="predicted"/>
<dbReference type="Proteomes" id="UP000218327">
    <property type="component" value="Unassembled WGS sequence"/>
</dbReference>
<evidence type="ECO:0000256" key="1">
    <source>
        <dbReference type="SAM" id="SignalP"/>
    </source>
</evidence>